<dbReference type="PATRIC" id="fig|999434.4.peg.7"/>
<dbReference type="EMBL" id="AGDY01000001">
    <property type="protein sequence ID" value="EMB24777.1"/>
    <property type="molecule type" value="Genomic_DNA"/>
</dbReference>
<gene>
    <name evidence="1" type="ORF">HMPREF9723_00008</name>
</gene>
<dbReference type="AlphaFoldDB" id="A0A0F6MS82"/>
<accession>A0A0F6MS82</accession>
<dbReference type="Proteomes" id="UP000011701">
    <property type="component" value="Chromosome"/>
</dbReference>
<sequence>MFILPEFANKYMNTLLELLKKLDIEHKIISSPFCENEYIIQIYDPLNKKNLMLENYGESQFRHEDNKIVSYNFMEVKNIVTSLNIHTNNIEMHEKKLNDIILSFFHEDIQIFKEMLDKSDIIEHRMTKY</sequence>
<reference evidence="1" key="1">
    <citation type="submission" date="2012-01" db="EMBL/GenBank/DDBJ databases">
        <title>The Genome Sequence of Treponema denticola OTK.</title>
        <authorList>
            <consortium name="The Broad Institute Genome Sequencing Platform"/>
            <person name="Earl A."/>
            <person name="Ward D."/>
            <person name="Feldgarden M."/>
            <person name="Gevers D."/>
            <person name="Blanton J.M."/>
            <person name="Fenno C.J."/>
            <person name="Baranova O.V."/>
            <person name="Mathney J."/>
            <person name="Dewhirst F.E."/>
            <person name="Izard J."/>
            <person name="Young S.K."/>
            <person name="Zeng Q."/>
            <person name="Gargeya S."/>
            <person name="Fitzgerald M."/>
            <person name="Haas B."/>
            <person name="Abouelleil A."/>
            <person name="Alvarado L."/>
            <person name="Arachchi H.M."/>
            <person name="Berlin A."/>
            <person name="Chapman S.B."/>
            <person name="Gearin G."/>
            <person name="Goldberg J."/>
            <person name="Griggs A."/>
            <person name="Gujja S."/>
            <person name="Hansen M."/>
            <person name="Heiman D."/>
            <person name="Howarth C."/>
            <person name="Larimer J."/>
            <person name="Lui A."/>
            <person name="MacDonald P.J.P."/>
            <person name="McCowen C."/>
            <person name="Montmayeur A."/>
            <person name="Murphy C."/>
            <person name="Neiman D."/>
            <person name="Pearson M."/>
            <person name="Priest M."/>
            <person name="Roberts A."/>
            <person name="Saif S."/>
            <person name="Shea T."/>
            <person name="Sisk P."/>
            <person name="Stolte C."/>
            <person name="Sykes S."/>
            <person name="Wortman J."/>
            <person name="Nusbaum C."/>
            <person name="Birren B."/>
        </authorList>
    </citation>
    <scope>NUCLEOTIDE SEQUENCE [LARGE SCALE GENOMIC DNA]</scope>
    <source>
        <strain evidence="1">OTK</strain>
    </source>
</reference>
<proteinExistence type="predicted"/>
<comment type="caution">
    <text evidence="1">The sequence shown here is derived from an EMBL/GenBank/DDBJ whole genome shotgun (WGS) entry which is preliminary data.</text>
</comment>
<evidence type="ECO:0000313" key="1">
    <source>
        <dbReference type="EMBL" id="EMB24777.1"/>
    </source>
</evidence>
<dbReference type="HOGENOM" id="CLU_1958602_0_0_12"/>
<organism evidence="1">
    <name type="scientific">Treponema denticola OTK</name>
    <dbReference type="NCBI Taxonomy" id="999434"/>
    <lineage>
        <taxon>Bacteria</taxon>
        <taxon>Pseudomonadati</taxon>
        <taxon>Spirochaetota</taxon>
        <taxon>Spirochaetia</taxon>
        <taxon>Spirochaetales</taxon>
        <taxon>Treponemataceae</taxon>
        <taxon>Treponema</taxon>
    </lineage>
</organism>
<protein>
    <submittedName>
        <fullName evidence="1">Uncharacterized protein</fullName>
    </submittedName>
</protein>
<name>A0A0F6MS82_TREDN</name>